<dbReference type="EMBL" id="HACG01053289">
    <property type="protein sequence ID" value="CEL00160.1"/>
    <property type="molecule type" value="Transcribed_RNA"/>
</dbReference>
<keyword evidence="2" id="KW-1133">Transmembrane helix</keyword>
<keyword evidence="2" id="KW-0812">Transmembrane</keyword>
<reference evidence="3" key="1">
    <citation type="submission" date="2014-12" db="EMBL/GenBank/DDBJ databases">
        <title>Insight into the proteome of Arion vulgaris.</title>
        <authorList>
            <person name="Aradska J."/>
            <person name="Bulat T."/>
            <person name="Smidak R."/>
            <person name="Sarate P."/>
            <person name="Gangsoo J."/>
            <person name="Sialana F."/>
            <person name="Bilban M."/>
            <person name="Lubec G."/>
        </authorList>
    </citation>
    <scope>NUCLEOTIDE SEQUENCE</scope>
    <source>
        <tissue evidence="3">Skin</tissue>
    </source>
</reference>
<feature type="region of interest" description="Disordered" evidence="1">
    <location>
        <begin position="12"/>
        <end position="50"/>
    </location>
</feature>
<accession>A0A0B7C6S8</accession>
<feature type="transmembrane region" description="Helical" evidence="2">
    <location>
        <begin position="54"/>
        <end position="75"/>
    </location>
</feature>
<proteinExistence type="predicted"/>
<organism evidence="3">
    <name type="scientific">Arion vulgaris</name>
    <dbReference type="NCBI Taxonomy" id="1028688"/>
    <lineage>
        <taxon>Eukaryota</taxon>
        <taxon>Metazoa</taxon>
        <taxon>Spiralia</taxon>
        <taxon>Lophotrochozoa</taxon>
        <taxon>Mollusca</taxon>
        <taxon>Gastropoda</taxon>
        <taxon>Heterobranchia</taxon>
        <taxon>Euthyneura</taxon>
        <taxon>Panpulmonata</taxon>
        <taxon>Eupulmonata</taxon>
        <taxon>Stylommatophora</taxon>
        <taxon>Helicina</taxon>
        <taxon>Arionoidea</taxon>
        <taxon>Arionidae</taxon>
        <taxon>Arion</taxon>
    </lineage>
</organism>
<dbReference type="AlphaFoldDB" id="A0A0B7C6S8"/>
<name>A0A0B7C6S8_9EUPU</name>
<gene>
    <name evidence="3" type="primary">ORF223003</name>
</gene>
<keyword evidence="2" id="KW-0472">Membrane</keyword>
<sequence>KGFTNRSAFLEIRQGGGDTSKAGNGLSPLLNGQPSQNSKSNNSSEDSTDSEFNLPLLVGLPCCAFLVIILLAVFLMQRNNYCQSSTP</sequence>
<protein>
    <submittedName>
        <fullName evidence="3">Uncharacterized protein</fullName>
    </submittedName>
</protein>
<feature type="non-terminal residue" evidence="3">
    <location>
        <position position="87"/>
    </location>
</feature>
<feature type="compositionally biased region" description="Low complexity" evidence="1">
    <location>
        <begin position="35"/>
        <end position="50"/>
    </location>
</feature>
<evidence type="ECO:0000256" key="1">
    <source>
        <dbReference type="SAM" id="MobiDB-lite"/>
    </source>
</evidence>
<evidence type="ECO:0000313" key="3">
    <source>
        <dbReference type="EMBL" id="CEL00160.1"/>
    </source>
</evidence>
<feature type="non-terminal residue" evidence="3">
    <location>
        <position position="1"/>
    </location>
</feature>
<evidence type="ECO:0000256" key="2">
    <source>
        <dbReference type="SAM" id="Phobius"/>
    </source>
</evidence>